<organism evidence="1 2">
    <name type="scientific">Streblomastix strix</name>
    <dbReference type="NCBI Taxonomy" id="222440"/>
    <lineage>
        <taxon>Eukaryota</taxon>
        <taxon>Metamonada</taxon>
        <taxon>Preaxostyla</taxon>
        <taxon>Oxymonadida</taxon>
        <taxon>Streblomastigidae</taxon>
        <taxon>Streblomastix</taxon>
    </lineage>
</organism>
<dbReference type="Proteomes" id="UP000324800">
    <property type="component" value="Unassembled WGS sequence"/>
</dbReference>
<proteinExistence type="predicted"/>
<gene>
    <name evidence="1" type="ORF">EZS28_044053</name>
</gene>
<comment type="caution">
    <text evidence="1">The sequence shown here is derived from an EMBL/GenBank/DDBJ whole genome shotgun (WGS) entry which is preliminary data.</text>
</comment>
<evidence type="ECO:0000313" key="1">
    <source>
        <dbReference type="EMBL" id="KAA6360421.1"/>
    </source>
</evidence>
<sequence length="115" mass="13769">MKELSEEDNARLQVIDEVITNGFRKAVQIPQQQIQYSIYTPLQSGDLRIDQEEESQREIQTEGPRRYRYNINKYKEVPRENAQIEPEQVVKDTYLSHPNLEKQIMIQRLEWKIHG</sequence>
<dbReference type="AlphaFoldDB" id="A0A5J4TSH5"/>
<evidence type="ECO:0000313" key="2">
    <source>
        <dbReference type="Proteomes" id="UP000324800"/>
    </source>
</evidence>
<name>A0A5J4TSH5_9EUKA</name>
<reference evidence="1 2" key="1">
    <citation type="submission" date="2019-03" db="EMBL/GenBank/DDBJ databases">
        <title>Single cell metagenomics reveals metabolic interactions within the superorganism composed of flagellate Streblomastix strix and complex community of Bacteroidetes bacteria on its surface.</title>
        <authorList>
            <person name="Treitli S.C."/>
            <person name="Kolisko M."/>
            <person name="Husnik F."/>
            <person name="Keeling P."/>
            <person name="Hampl V."/>
        </authorList>
    </citation>
    <scope>NUCLEOTIDE SEQUENCE [LARGE SCALE GENOMIC DNA]</scope>
    <source>
        <strain evidence="1">ST1C</strain>
    </source>
</reference>
<dbReference type="EMBL" id="SNRW01026971">
    <property type="protein sequence ID" value="KAA6360421.1"/>
    <property type="molecule type" value="Genomic_DNA"/>
</dbReference>
<accession>A0A5J4TSH5</accession>
<protein>
    <submittedName>
        <fullName evidence="1">Uncharacterized protein</fullName>
    </submittedName>
</protein>